<keyword evidence="3" id="KW-1185">Reference proteome</keyword>
<protein>
    <submittedName>
        <fullName evidence="2">GSCFA family protein</fullName>
    </submittedName>
</protein>
<name>A0A1I0QXY7_9BACT</name>
<dbReference type="STRING" id="1267423.SAMN05216290_2863"/>
<dbReference type="EMBL" id="FOIR01000002">
    <property type="protein sequence ID" value="SEW32446.1"/>
    <property type="molecule type" value="Genomic_DNA"/>
</dbReference>
<dbReference type="GeneID" id="99987548"/>
<dbReference type="PROSITE" id="PS51257">
    <property type="entry name" value="PROKAR_LIPOPROTEIN"/>
    <property type="match status" value="1"/>
</dbReference>
<organism evidence="2 3">
    <name type="scientific">Roseivirga pacifica</name>
    <dbReference type="NCBI Taxonomy" id="1267423"/>
    <lineage>
        <taxon>Bacteria</taxon>
        <taxon>Pseudomonadati</taxon>
        <taxon>Bacteroidota</taxon>
        <taxon>Cytophagia</taxon>
        <taxon>Cytophagales</taxon>
        <taxon>Roseivirgaceae</taxon>
        <taxon>Roseivirga</taxon>
    </lineage>
</organism>
<reference evidence="3" key="1">
    <citation type="submission" date="2016-10" db="EMBL/GenBank/DDBJ databases">
        <authorList>
            <person name="Varghese N."/>
            <person name="Submissions S."/>
        </authorList>
    </citation>
    <scope>NUCLEOTIDE SEQUENCE [LARGE SCALE GENOMIC DNA]</scope>
    <source>
        <strain evidence="3">CGMCC 1.12402</strain>
    </source>
</reference>
<gene>
    <name evidence="2" type="ORF">SAMN05216290_2863</name>
</gene>
<evidence type="ECO:0000259" key="1">
    <source>
        <dbReference type="Pfam" id="PF08885"/>
    </source>
</evidence>
<dbReference type="InterPro" id="IPR014982">
    <property type="entry name" value="GSCFA"/>
</dbReference>
<dbReference type="Pfam" id="PF08885">
    <property type="entry name" value="GSCFA"/>
    <property type="match status" value="1"/>
</dbReference>
<dbReference type="Proteomes" id="UP000199437">
    <property type="component" value="Unassembled WGS sequence"/>
</dbReference>
<dbReference type="SUPFAM" id="SSF52266">
    <property type="entry name" value="SGNH hydrolase"/>
    <property type="match status" value="1"/>
</dbReference>
<feature type="domain" description="GSCFA" evidence="1">
    <location>
        <begin position="21"/>
        <end position="256"/>
    </location>
</feature>
<dbReference type="RefSeq" id="WP_090259251.1">
    <property type="nucleotide sequence ID" value="NZ_FOIR01000002.1"/>
</dbReference>
<evidence type="ECO:0000313" key="3">
    <source>
        <dbReference type="Proteomes" id="UP000199437"/>
    </source>
</evidence>
<dbReference type="OrthoDB" id="9807687at2"/>
<dbReference type="AlphaFoldDB" id="A0A1I0QXY7"/>
<evidence type="ECO:0000313" key="2">
    <source>
        <dbReference type="EMBL" id="SEW32446.1"/>
    </source>
</evidence>
<accession>A0A1I0QXY7</accession>
<sequence length="323" mass="37152">MFRTPIAPFNSRFKINHQNSLLAIGSCFSETIGSRLKNNKFDIAINPYGTLFNPLSIFNVLEMGLTESMLPEHTIVKQNDVFLSHSLHSSIKAESVKALQEQVQQTNASVSARLKTADVLILTLGSAWVYEMKTTDQLVANCHKVPQKQFNKRLLNIEEVVAAFFDIKEQIEAVNPKIQFVFTVSPVRHTKDTLPLNTVSKSTLRLICHYLEEMTENVSYYPSFEIMMEDLRDYRFFEKDMIHPNEQAIDYIWEHFGNAFFTKQTQTLIKKWAKLQQALSHKPFNPESASHQKFVQKTIQKLEAISGNLPVSKEIEQLKQQLI</sequence>
<proteinExistence type="predicted"/>